<sequence>MGASIPGARRTHGSWCMLRGRLPGCDAAALTPREQRYIGSHVLKQIPHSTEPDAEQATRSPQGPQADTTVRSTILLVCDVETIPSVASC</sequence>
<gene>
    <name evidence="2" type="ORF">E2C01_058597</name>
</gene>
<evidence type="ECO:0000313" key="2">
    <source>
        <dbReference type="EMBL" id="MPC64480.1"/>
    </source>
</evidence>
<keyword evidence="3" id="KW-1185">Reference proteome</keyword>
<name>A0A5B7GWX5_PORTR</name>
<organism evidence="2 3">
    <name type="scientific">Portunus trituberculatus</name>
    <name type="common">Swimming crab</name>
    <name type="synonym">Neptunus trituberculatus</name>
    <dbReference type="NCBI Taxonomy" id="210409"/>
    <lineage>
        <taxon>Eukaryota</taxon>
        <taxon>Metazoa</taxon>
        <taxon>Ecdysozoa</taxon>
        <taxon>Arthropoda</taxon>
        <taxon>Crustacea</taxon>
        <taxon>Multicrustacea</taxon>
        <taxon>Malacostraca</taxon>
        <taxon>Eumalacostraca</taxon>
        <taxon>Eucarida</taxon>
        <taxon>Decapoda</taxon>
        <taxon>Pleocyemata</taxon>
        <taxon>Brachyura</taxon>
        <taxon>Eubrachyura</taxon>
        <taxon>Portunoidea</taxon>
        <taxon>Portunidae</taxon>
        <taxon>Portuninae</taxon>
        <taxon>Portunus</taxon>
    </lineage>
</organism>
<dbReference type="EMBL" id="VSRR010022162">
    <property type="protein sequence ID" value="MPC64480.1"/>
    <property type="molecule type" value="Genomic_DNA"/>
</dbReference>
<proteinExistence type="predicted"/>
<dbReference type="AlphaFoldDB" id="A0A5B7GWX5"/>
<reference evidence="2 3" key="1">
    <citation type="submission" date="2019-05" db="EMBL/GenBank/DDBJ databases">
        <title>Another draft genome of Portunus trituberculatus and its Hox gene families provides insights of decapod evolution.</title>
        <authorList>
            <person name="Jeong J.-H."/>
            <person name="Song I."/>
            <person name="Kim S."/>
            <person name="Choi T."/>
            <person name="Kim D."/>
            <person name="Ryu S."/>
            <person name="Kim W."/>
        </authorList>
    </citation>
    <scope>NUCLEOTIDE SEQUENCE [LARGE SCALE GENOMIC DNA]</scope>
    <source>
        <tissue evidence="2">Muscle</tissue>
    </source>
</reference>
<comment type="caution">
    <text evidence="2">The sequence shown here is derived from an EMBL/GenBank/DDBJ whole genome shotgun (WGS) entry which is preliminary data.</text>
</comment>
<dbReference type="Proteomes" id="UP000324222">
    <property type="component" value="Unassembled WGS sequence"/>
</dbReference>
<accession>A0A5B7GWX5</accession>
<feature type="compositionally biased region" description="Polar residues" evidence="1">
    <location>
        <begin position="57"/>
        <end position="68"/>
    </location>
</feature>
<protein>
    <submittedName>
        <fullName evidence="2">Uncharacterized protein</fullName>
    </submittedName>
</protein>
<feature type="region of interest" description="Disordered" evidence="1">
    <location>
        <begin position="43"/>
        <end position="68"/>
    </location>
</feature>
<evidence type="ECO:0000313" key="3">
    <source>
        <dbReference type="Proteomes" id="UP000324222"/>
    </source>
</evidence>
<evidence type="ECO:0000256" key="1">
    <source>
        <dbReference type="SAM" id="MobiDB-lite"/>
    </source>
</evidence>